<sequence>MVFFDGVFNRHPIGIMLAEPFDCGVIGGDAKHPAAYYRVMHVSSYFNAAEDSVALEVVAHLLKALFFLSMMPPTFSTPAELFAWTEEGLRELSKT</sequence>
<dbReference type="AlphaFoldDB" id="A0A5S4YXB1"/>
<accession>A0A5S4YXB1</accession>
<proteinExistence type="predicted"/>
<comment type="caution">
    <text evidence="1">The sequence shown here is derived from an EMBL/GenBank/DDBJ whole genome shotgun (WGS) entry which is preliminary data.</text>
</comment>
<dbReference type="Proteomes" id="UP000324797">
    <property type="component" value="Unassembled WGS sequence"/>
</dbReference>
<organism evidence="1 2">
    <name type="scientific">Bradyrhizobium hipponense</name>
    <dbReference type="NCBI Taxonomy" id="2605638"/>
    <lineage>
        <taxon>Bacteria</taxon>
        <taxon>Pseudomonadati</taxon>
        <taxon>Pseudomonadota</taxon>
        <taxon>Alphaproteobacteria</taxon>
        <taxon>Hyphomicrobiales</taxon>
        <taxon>Nitrobacteraceae</taxon>
        <taxon>Bradyrhizobium</taxon>
    </lineage>
</organism>
<name>A0A5S4YXB1_9BRAD</name>
<reference evidence="1 2" key="1">
    <citation type="submission" date="2019-08" db="EMBL/GenBank/DDBJ databases">
        <title>Bradyrhizobium hipponensis sp. nov., a rhizobium isolated from a Lupinus angustifolius root nodule in Tunisia.</title>
        <authorList>
            <person name="Off K."/>
            <person name="Rejili M."/>
            <person name="Mars M."/>
            <person name="Brachmann A."/>
            <person name="Marin M."/>
        </authorList>
    </citation>
    <scope>NUCLEOTIDE SEQUENCE [LARGE SCALE GENOMIC DNA]</scope>
    <source>
        <strain evidence="2">aSej3</strain>
    </source>
</reference>
<gene>
    <name evidence="1" type="ORF">FXV83_09175</name>
</gene>
<protein>
    <submittedName>
        <fullName evidence="1">Uncharacterized protein</fullName>
    </submittedName>
</protein>
<evidence type="ECO:0000313" key="2">
    <source>
        <dbReference type="Proteomes" id="UP000324797"/>
    </source>
</evidence>
<evidence type="ECO:0000313" key="1">
    <source>
        <dbReference type="EMBL" id="TYO66959.1"/>
    </source>
</evidence>
<dbReference type="RefSeq" id="WP_148738862.1">
    <property type="nucleotide sequence ID" value="NZ_VSTH01000023.1"/>
</dbReference>
<keyword evidence="2" id="KW-1185">Reference proteome</keyword>
<dbReference type="EMBL" id="VSTH01000023">
    <property type="protein sequence ID" value="TYO66959.1"/>
    <property type="molecule type" value="Genomic_DNA"/>
</dbReference>